<dbReference type="EMBL" id="QZEY01000006">
    <property type="protein sequence ID" value="RJL31604.1"/>
    <property type="molecule type" value="Genomic_DNA"/>
</dbReference>
<accession>A0A3A4AW97</accession>
<evidence type="ECO:0000313" key="6">
    <source>
        <dbReference type="Proteomes" id="UP000265768"/>
    </source>
</evidence>
<dbReference type="PANTHER" id="PTHR48081">
    <property type="entry name" value="AB HYDROLASE SUPERFAMILY PROTEIN C4A8.06C"/>
    <property type="match status" value="1"/>
</dbReference>
<protein>
    <submittedName>
        <fullName evidence="5">Alpha/beta hydrolase</fullName>
    </submittedName>
</protein>
<name>A0A3A4AW97_9ACTN</name>
<dbReference type="Pfam" id="PF07859">
    <property type="entry name" value="Abhydrolase_3"/>
    <property type="match status" value="1"/>
</dbReference>
<dbReference type="InterPro" id="IPR029058">
    <property type="entry name" value="AB_hydrolase_fold"/>
</dbReference>
<proteinExistence type="inferred from homology"/>
<evidence type="ECO:0000256" key="2">
    <source>
        <dbReference type="ARBA" id="ARBA00022801"/>
    </source>
</evidence>
<evidence type="ECO:0000313" key="5">
    <source>
        <dbReference type="EMBL" id="RJL31604.1"/>
    </source>
</evidence>
<dbReference type="OrthoDB" id="128186at2"/>
<evidence type="ECO:0000256" key="3">
    <source>
        <dbReference type="PROSITE-ProRule" id="PRU10038"/>
    </source>
</evidence>
<evidence type="ECO:0000256" key="1">
    <source>
        <dbReference type="ARBA" id="ARBA00010515"/>
    </source>
</evidence>
<keyword evidence="2 5" id="KW-0378">Hydrolase</keyword>
<dbReference type="RefSeq" id="WP_119927632.1">
    <property type="nucleotide sequence ID" value="NZ_QZEY01000006.1"/>
</dbReference>
<sequence>MRSDLDVDIHPAYPLSWQARAVNGVLRGTVKPLGTVFLRGQGSMRALCALVDATGSLPGRLPRHVTVRPEDFGDFDGEWVRWGGGVDEGKVLLYFHGGGYFVCSPATHRPITWRLSRAARRPVLAIAYRQGPVHRLSVSLEDALTAYGVLLERGYAPEDVLFAGDSAGGHLTLASMLALRDRGLPLPRAAICLSPWADLTASGDYRRRRNRWADPMLPAGRINWVAGHWTRGLESRDPLVSPVFGDYTGLPPLMIVVGSTEILRDEGRLVAERARVAGVPVTYEEWHRMPHVFPIMADVLPEARLAFRHVSRFLAAVHAQTGRPEPVERAA</sequence>
<feature type="domain" description="Alpha/beta hydrolase fold-3" evidence="4">
    <location>
        <begin position="92"/>
        <end position="293"/>
    </location>
</feature>
<dbReference type="Proteomes" id="UP000265768">
    <property type="component" value="Unassembled WGS sequence"/>
</dbReference>
<dbReference type="InterPro" id="IPR050300">
    <property type="entry name" value="GDXG_lipolytic_enzyme"/>
</dbReference>
<gene>
    <name evidence="5" type="ORF">D5H75_17935</name>
</gene>
<evidence type="ECO:0000259" key="4">
    <source>
        <dbReference type="Pfam" id="PF07859"/>
    </source>
</evidence>
<comment type="caution">
    <text evidence="5">The sequence shown here is derived from an EMBL/GenBank/DDBJ whole genome shotgun (WGS) entry which is preliminary data.</text>
</comment>
<reference evidence="5 6" key="1">
    <citation type="submission" date="2018-09" db="EMBL/GenBank/DDBJ databases">
        <title>YIM 75507 draft genome.</title>
        <authorList>
            <person name="Tang S."/>
            <person name="Feng Y."/>
        </authorList>
    </citation>
    <scope>NUCLEOTIDE SEQUENCE [LARGE SCALE GENOMIC DNA]</scope>
    <source>
        <strain evidence="5 6">YIM 75507</strain>
    </source>
</reference>
<dbReference type="PANTHER" id="PTHR48081:SF30">
    <property type="entry name" value="ACETYL-HYDROLASE LIPR-RELATED"/>
    <property type="match status" value="1"/>
</dbReference>
<dbReference type="GO" id="GO:0004806">
    <property type="term" value="F:triacylglycerol lipase activity"/>
    <property type="evidence" value="ECO:0007669"/>
    <property type="project" value="TreeGrafter"/>
</dbReference>
<dbReference type="PROSITE" id="PS01173">
    <property type="entry name" value="LIPASE_GDXG_HIS"/>
    <property type="match status" value="1"/>
</dbReference>
<dbReference type="InterPro" id="IPR033140">
    <property type="entry name" value="Lipase_GDXG_put_SER_AS"/>
</dbReference>
<organism evidence="5 6">
    <name type="scientific">Bailinhaonella thermotolerans</name>
    <dbReference type="NCBI Taxonomy" id="1070861"/>
    <lineage>
        <taxon>Bacteria</taxon>
        <taxon>Bacillati</taxon>
        <taxon>Actinomycetota</taxon>
        <taxon>Actinomycetes</taxon>
        <taxon>Streptosporangiales</taxon>
        <taxon>Streptosporangiaceae</taxon>
        <taxon>Bailinhaonella</taxon>
    </lineage>
</organism>
<comment type="similarity">
    <text evidence="1">Belongs to the 'GDXG' lipolytic enzyme family.</text>
</comment>
<keyword evidence="6" id="KW-1185">Reference proteome</keyword>
<dbReference type="PROSITE" id="PS01174">
    <property type="entry name" value="LIPASE_GDXG_SER"/>
    <property type="match status" value="1"/>
</dbReference>
<dbReference type="InterPro" id="IPR013094">
    <property type="entry name" value="AB_hydrolase_3"/>
</dbReference>
<dbReference type="Gene3D" id="3.40.50.1820">
    <property type="entry name" value="alpha/beta hydrolase"/>
    <property type="match status" value="1"/>
</dbReference>
<dbReference type="InterPro" id="IPR002168">
    <property type="entry name" value="Lipase_GDXG_HIS_AS"/>
</dbReference>
<feature type="active site" evidence="3">
    <location>
        <position position="166"/>
    </location>
</feature>
<dbReference type="AlphaFoldDB" id="A0A3A4AW97"/>
<dbReference type="SUPFAM" id="SSF53474">
    <property type="entry name" value="alpha/beta-Hydrolases"/>
    <property type="match status" value="1"/>
</dbReference>